<evidence type="ECO:0000313" key="5">
    <source>
        <dbReference type="EMBL" id="GIL93211.1"/>
    </source>
</evidence>
<dbReference type="InterPro" id="IPR001509">
    <property type="entry name" value="Epimerase_deHydtase"/>
</dbReference>
<comment type="caution">
    <text evidence="5">The sequence shown here is derived from an EMBL/GenBank/DDBJ whole genome shotgun (WGS) entry which is preliminary data.</text>
</comment>
<feature type="domain" description="NAD-dependent epimerase/dehydratase" evidence="4">
    <location>
        <begin position="154"/>
        <end position="274"/>
    </location>
</feature>
<dbReference type="SUPFAM" id="SSF51735">
    <property type="entry name" value="NAD(P)-binding Rossmann-fold domains"/>
    <property type="match status" value="1"/>
</dbReference>
<dbReference type="AlphaFoldDB" id="A0A8J4D1I2"/>
<dbReference type="OrthoDB" id="544598at2759"/>
<keyword evidence="6" id="KW-1185">Reference proteome</keyword>
<evidence type="ECO:0000256" key="2">
    <source>
        <dbReference type="ARBA" id="ARBA00023027"/>
    </source>
</evidence>
<feature type="non-terminal residue" evidence="5">
    <location>
        <position position="1"/>
    </location>
</feature>
<evidence type="ECO:0000313" key="6">
    <source>
        <dbReference type="Proteomes" id="UP000747110"/>
    </source>
</evidence>
<organism evidence="5 6">
    <name type="scientific">Volvox reticuliferus</name>
    <dbReference type="NCBI Taxonomy" id="1737510"/>
    <lineage>
        <taxon>Eukaryota</taxon>
        <taxon>Viridiplantae</taxon>
        <taxon>Chlorophyta</taxon>
        <taxon>core chlorophytes</taxon>
        <taxon>Chlorophyceae</taxon>
        <taxon>CS clade</taxon>
        <taxon>Chlamydomonadales</taxon>
        <taxon>Volvocaceae</taxon>
        <taxon>Volvox</taxon>
    </lineage>
</organism>
<gene>
    <name evidence="5" type="ORF">Vretifemale_20641</name>
</gene>
<dbReference type="EMBL" id="BNCP01000090">
    <property type="protein sequence ID" value="GIL93211.1"/>
    <property type="molecule type" value="Genomic_DNA"/>
</dbReference>
<dbReference type="Proteomes" id="UP000747110">
    <property type="component" value="Unassembled WGS sequence"/>
</dbReference>
<evidence type="ECO:0000256" key="3">
    <source>
        <dbReference type="SAM" id="MobiDB-lite"/>
    </source>
</evidence>
<evidence type="ECO:0000259" key="4">
    <source>
        <dbReference type="Pfam" id="PF01370"/>
    </source>
</evidence>
<sequence length="415" mass="44968">NMNARLAHVPAQGNRAGAAKYALLSAHRSRTRTSHLRVNATKQPNPIPPDAKNIFIFGLGYTSIALGNWLAADGWRVSGTCRSLARVEALGAKGWKVGIYDPARGLKLTPDLSCHLERSPYVLSSIPPLALALYDPALSAQKALLSPLAASGRIAWFGYLSSTGVYGDWQGEWVDESSPCRQTSSKAIVRQEAEAAWLQMYEQYGLPTHIFRLGGIYGPGRSVLDAVQREMSELSTSQQRRGRQRYTARCHVHDICAVLATSILKPRPGGVYNVVDDDSAPRTEVMSYARSLLAGGQGQGSCSNVTSKLISTAQSLPHSLTPAVTATAAAAVLSAREGQSSERIGIDGPGDIHSRSVGSGRGSGPEPLEEKRVRNRLIKSELGLELRYPTYREGVVAIHRGEYWPLTEDDLRMLL</sequence>
<evidence type="ECO:0000256" key="1">
    <source>
        <dbReference type="ARBA" id="ARBA00007637"/>
    </source>
</evidence>
<comment type="similarity">
    <text evidence="1">Belongs to the NAD(P)-dependent epimerase/dehydratase family.</text>
</comment>
<accession>A0A8J4D1I2</accession>
<dbReference type="Gene3D" id="3.40.50.720">
    <property type="entry name" value="NAD(P)-binding Rossmann-like Domain"/>
    <property type="match status" value="1"/>
</dbReference>
<dbReference type="PANTHER" id="PTHR43574">
    <property type="entry name" value="EPIMERASE-RELATED"/>
    <property type="match status" value="1"/>
</dbReference>
<dbReference type="InterPro" id="IPR036291">
    <property type="entry name" value="NAD(P)-bd_dom_sf"/>
</dbReference>
<keyword evidence="2" id="KW-0520">NAD</keyword>
<proteinExistence type="inferred from homology"/>
<dbReference type="Pfam" id="PF01370">
    <property type="entry name" value="Epimerase"/>
    <property type="match status" value="1"/>
</dbReference>
<reference evidence="5" key="1">
    <citation type="journal article" date="2021" name="Proc. Natl. Acad. Sci. U.S.A.">
        <title>Three genomes in the algal genus Volvox reveal the fate of a haploid sex-determining region after a transition to homothallism.</title>
        <authorList>
            <person name="Yamamoto K."/>
            <person name="Hamaji T."/>
            <person name="Kawai-Toyooka H."/>
            <person name="Matsuzaki R."/>
            <person name="Takahashi F."/>
            <person name="Nishimura Y."/>
            <person name="Kawachi M."/>
            <person name="Noguchi H."/>
            <person name="Minakuchi Y."/>
            <person name="Umen J.G."/>
            <person name="Toyoda A."/>
            <person name="Nozaki H."/>
        </authorList>
    </citation>
    <scope>NUCLEOTIDE SEQUENCE</scope>
    <source>
        <strain evidence="5">NIES-3786</strain>
    </source>
</reference>
<protein>
    <recommendedName>
        <fullName evidence="4">NAD-dependent epimerase/dehydratase domain-containing protein</fullName>
    </recommendedName>
</protein>
<feature type="region of interest" description="Disordered" evidence="3">
    <location>
        <begin position="340"/>
        <end position="372"/>
    </location>
</feature>
<name>A0A8J4D1I2_9CHLO</name>